<feature type="domain" description="REKLES" evidence="13">
    <location>
        <begin position="229"/>
        <end position="325"/>
    </location>
</feature>
<dbReference type="GO" id="GO:0006357">
    <property type="term" value="P:regulation of transcription by RNA polymerase II"/>
    <property type="evidence" value="ECO:0007669"/>
    <property type="project" value="InterPro"/>
</dbReference>
<evidence type="ECO:0000256" key="8">
    <source>
        <dbReference type="ARBA" id="ARBA00062449"/>
    </source>
</evidence>
<evidence type="ECO:0000256" key="5">
    <source>
        <dbReference type="ARBA" id="ARBA00023125"/>
    </source>
</evidence>
<dbReference type="KEGG" id="tng:GSTEN00029805G001"/>
<organism evidence="14">
    <name type="scientific">Tetraodon nigroviridis</name>
    <name type="common">Spotted green pufferfish</name>
    <name type="synonym">Chelonodon nigroviridis</name>
    <dbReference type="NCBI Taxonomy" id="99883"/>
    <lineage>
        <taxon>Eukaryota</taxon>
        <taxon>Metazoa</taxon>
        <taxon>Chordata</taxon>
        <taxon>Craniata</taxon>
        <taxon>Vertebrata</taxon>
        <taxon>Euteleostomi</taxon>
        <taxon>Actinopterygii</taxon>
        <taxon>Neopterygii</taxon>
        <taxon>Teleostei</taxon>
        <taxon>Neoteleostei</taxon>
        <taxon>Acanthomorphata</taxon>
        <taxon>Eupercaria</taxon>
        <taxon>Tetraodontiformes</taxon>
        <taxon>Tetradontoidea</taxon>
        <taxon>Tetraodontidae</taxon>
        <taxon>Tetraodon</taxon>
    </lineage>
</organism>
<dbReference type="PANTHER" id="PTHR15348:SF30">
    <property type="entry name" value="AT-RICH INTERACTIVE DOMAIN-CONTAINING PROTEIN 3"/>
    <property type="match status" value="1"/>
</dbReference>
<dbReference type="InterPro" id="IPR001606">
    <property type="entry name" value="ARID_dom"/>
</dbReference>
<feature type="transmembrane region" description="Helical" evidence="11">
    <location>
        <begin position="349"/>
        <end position="368"/>
    </location>
</feature>
<evidence type="ECO:0000256" key="11">
    <source>
        <dbReference type="SAM" id="Phobius"/>
    </source>
</evidence>
<keyword evidence="11" id="KW-0472">Membrane</keyword>
<evidence type="ECO:0000256" key="6">
    <source>
        <dbReference type="ARBA" id="ARBA00023163"/>
    </source>
</evidence>
<feature type="compositionally biased region" description="Polar residues" evidence="10">
    <location>
        <begin position="169"/>
        <end position="184"/>
    </location>
</feature>
<feature type="transmembrane region" description="Helical" evidence="11">
    <location>
        <begin position="374"/>
        <end position="399"/>
    </location>
</feature>
<accession>Q4RS94</accession>
<keyword evidence="11" id="KW-0812">Transmembrane</keyword>
<dbReference type="GO" id="GO:0003677">
    <property type="term" value="F:DNA binding"/>
    <property type="evidence" value="ECO:0007669"/>
    <property type="project" value="UniProtKB-UniRule"/>
</dbReference>
<reference evidence="14" key="2">
    <citation type="submission" date="2004-02" db="EMBL/GenBank/DDBJ databases">
        <authorList>
            <consortium name="Genoscope"/>
            <consortium name="Whitehead Institute Centre for Genome Research"/>
        </authorList>
    </citation>
    <scope>NUCLEOTIDE SEQUENCE</scope>
</reference>
<dbReference type="InterPro" id="IPR036431">
    <property type="entry name" value="ARID_dom_sf"/>
</dbReference>
<comment type="subunit">
    <text evidence="9">Homodimer.</text>
</comment>
<comment type="subcellular location">
    <subcellularLocation>
        <location evidence="9">Nucleus</location>
    </subcellularLocation>
</comment>
<keyword evidence="1" id="KW-0488">Methylation</keyword>
<comment type="subunit">
    <text evidence="8">Heterodimer with ARID3A. Interacts with unphosphorylated RB1.</text>
</comment>
<dbReference type="SMART" id="SM00501">
    <property type="entry name" value="BRIGHT"/>
    <property type="match status" value="1"/>
</dbReference>
<keyword evidence="3" id="KW-0007">Acetylation</keyword>
<evidence type="ECO:0000313" key="14">
    <source>
        <dbReference type="EMBL" id="CAG08738.1"/>
    </source>
</evidence>
<comment type="function">
    <text evidence="9">Transcription factor.</text>
</comment>
<keyword evidence="11" id="KW-1133">Transmembrane helix</keyword>
<dbReference type="EMBL" id="CAAE01015000">
    <property type="protein sequence ID" value="CAG08738.1"/>
    <property type="molecule type" value="Genomic_DNA"/>
</dbReference>
<dbReference type="PANTHER" id="PTHR15348">
    <property type="entry name" value="AT-RICH INTERACTIVE DOMAIN-CONTAINING PROTEIN ARID DOMAIN- CONTAINING PROTEIN DEAD RINGER PROTEIN B-CELL REGULATOR OF IGH TRANSCRIPTION BRIGHT"/>
    <property type="match status" value="1"/>
</dbReference>
<dbReference type="SUPFAM" id="SSF46774">
    <property type="entry name" value="ARID-like"/>
    <property type="match status" value="1"/>
</dbReference>
<dbReference type="InterPro" id="IPR023334">
    <property type="entry name" value="REKLES_domain"/>
</dbReference>
<keyword evidence="2" id="KW-0597">Phosphoprotein</keyword>
<evidence type="ECO:0000256" key="9">
    <source>
        <dbReference type="RuleBase" id="RU369100"/>
    </source>
</evidence>
<evidence type="ECO:0000256" key="1">
    <source>
        <dbReference type="ARBA" id="ARBA00022481"/>
    </source>
</evidence>
<dbReference type="PROSITE" id="PS51011">
    <property type="entry name" value="ARID"/>
    <property type="match status" value="1"/>
</dbReference>
<dbReference type="Gene3D" id="1.10.150.60">
    <property type="entry name" value="ARID DNA-binding domain"/>
    <property type="match status" value="1"/>
</dbReference>
<keyword evidence="5 9" id="KW-0238">DNA-binding</keyword>
<feature type="region of interest" description="Disordered" evidence="10">
    <location>
        <begin position="165"/>
        <end position="186"/>
    </location>
</feature>
<keyword evidence="7 9" id="KW-0539">Nucleus</keyword>
<reference evidence="14" key="1">
    <citation type="journal article" date="2004" name="Nature">
        <title>Genome duplication in the teleost fish Tetraodon nigroviridis reveals the early vertebrate proto-karyotype.</title>
        <authorList>
            <person name="Jaillon O."/>
            <person name="Aury J.-M."/>
            <person name="Brunet F."/>
            <person name="Petit J.-L."/>
            <person name="Stange-Thomann N."/>
            <person name="Mauceli E."/>
            <person name="Bouneau L."/>
            <person name="Fischer C."/>
            <person name="Ozouf-Costaz C."/>
            <person name="Bernot A."/>
            <person name="Nicaud S."/>
            <person name="Jaffe D."/>
            <person name="Fisher S."/>
            <person name="Lutfalla G."/>
            <person name="Dossat C."/>
            <person name="Segurens B."/>
            <person name="Dasilva C."/>
            <person name="Salanoubat M."/>
            <person name="Levy M."/>
            <person name="Boudet N."/>
            <person name="Castellano S."/>
            <person name="Anthouard V."/>
            <person name="Jubin C."/>
            <person name="Castelli V."/>
            <person name="Katinka M."/>
            <person name="Vacherie B."/>
            <person name="Biemont C."/>
            <person name="Skalli Z."/>
            <person name="Cattolico L."/>
            <person name="Poulain J."/>
            <person name="De Berardinis V."/>
            <person name="Cruaud C."/>
            <person name="Duprat S."/>
            <person name="Brottier P."/>
            <person name="Coutanceau J.-P."/>
            <person name="Gouzy J."/>
            <person name="Parra G."/>
            <person name="Lardier G."/>
            <person name="Chapple C."/>
            <person name="McKernan K.J."/>
            <person name="McEwan P."/>
            <person name="Bosak S."/>
            <person name="Kellis M."/>
            <person name="Volff J.-N."/>
            <person name="Guigo R."/>
            <person name="Zody M.C."/>
            <person name="Mesirov J."/>
            <person name="Lindblad-Toh K."/>
            <person name="Birren B."/>
            <person name="Nusbaum C."/>
            <person name="Kahn D."/>
            <person name="Robinson-Rechavi M."/>
            <person name="Laudet V."/>
            <person name="Schachter V."/>
            <person name="Quetier F."/>
            <person name="Saurin W."/>
            <person name="Scarpelli C."/>
            <person name="Wincker P."/>
            <person name="Lander E.S."/>
            <person name="Weissenbach J."/>
            <person name="Roest Crollius H."/>
        </authorList>
    </citation>
    <scope>NUCLEOTIDE SEQUENCE [LARGE SCALE GENOMIC DNA]</scope>
</reference>
<dbReference type="AlphaFoldDB" id="Q4RS94"/>
<evidence type="ECO:0000259" key="13">
    <source>
        <dbReference type="PROSITE" id="PS51486"/>
    </source>
</evidence>
<evidence type="ECO:0000256" key="2">
    <source>
        <dbReference type="ARBA" id="ARBA00022553"/>
    </source>
</evidence>
<evidence type="ECO:0000256" key="4">
    <source>
        <dbReference type="ARBA" id="ARBA00023015"/>
    </source>
</evidence>
<comment type="caution">
    <text evidence="14">The sequence shown here is derived from an EMBL/GenBank/DDBJ whole genome shotgun (WGS) entry which is preliminary data.</text>
</comment>
<evidence type="ECO:0000256" key="10">
    <source>
        <dbReference type="SAM" id="MobiDB-lite"/>
    </source>
</evidence>
<dbReference type="FunFam" id="1.10.150.60:FF:000008">
    <property type="entry name" value="Putative AT-rich interactive domain-containing protein 3B"/>
    <property type="match status" value="1"/>
</dbReference>
<protein>
    <recommendedName>
        <fullName evidence="9">AT-rich interactive domain-containing protein 3</fullName>
        <shortName evidence="9">ARID domain-containing protein</shortName>
    </recommendedName>
</protein>
<feature type="domain" description="ARID" evidence="12">
    <location>
        <begin position="33"/>
        <end position="125"/>
    </location>
</feature>
<evidence type="ECO:0000259" key="12">
    <source>
        <dbReference type="PROSITE" id="PS51011"/>
    </source>
</evidence>
<proteinExistence type="predicted"/>
<dbReference type="SMART" id="SM01014">
    <property type="entry name" value="ARID"/>
    <property type="match status" value="1"/>
</dbReference>
<keyword evidence="6" id="KW-0804">Transcription</keyword>
<sequence length="762" mass="84726">QRGGGVWAEENDGGKVRGEPSRDFAKLYELDNDPKRKEFLDELFVFMQKRGTPVNRIPIMAKQVLDLYKLYTLVTEKGGLVEVINKKIWREITKGLNLPTSITSAAFTLRTQYMKYLYPFECEKKGLSSPGELQAAIDSNRREGRRPSYTNSLYRYCPSPSSALLSSSVQNTPTGHNGLSTSASPKLKKKSGLFDEVSPPVMASRVPMALALGQQQQQHQQLAQAATLEHLKERLERGAAADCPEKKMLQLAEEQQRLMQQALQQNLLALASHFNPMNLKLNNGHESKQDLSMNITANGAASINVSVELNGTVYTGGRTFGAFGIMPYQDEEYPGQPLWQSVTLFFCKGMIEGIMVILFFWLLVQVLFTKQLEVHLQVLLLVGLVVFCLCLLLGCILCWRNRQAYPAKVEFVAQPDTNRAPAAAAEQKEQPKSYFSLRRFRTPPLTSPLYKPIDPGHASLPSFPRFGLSKTCKALKRRCTVTGSTISHNEHSRLTSPSMARPLPPEEPIPLLPLNYRSTVSCQQPLSPKPCLHFTLAFSPEERTLAVTVLGLSGTSHGLEDVSVLGRLPPLYPCPLQASAHKSPSPEAPSLLLLLKVSSVQELQRCVLKLTVYTQKNPSLKSTVLGDLETECRGRDWRVQKPFLFKKELNQIKWKLQEDQVSDNSARTSSSPPQIFVLLQYQTLAHRIKAGLLQAHNLDRLHGTSAPAGLLLQERRSNKCPQAQLGIIHQESGRGRLSAAGQFHLNSLEALGLASTHLSDLL</sequence>
<dbReference type="InterPro" id="IPR045147">
    <property type="entry name" value="ARI3A/B/C"/>
</dbReference>
<dbReference type="Pfam" id="PF01388">
    <property type="entry name" value="ARID"/>
    <property type="match status" value="1"/>
</dbReference>
<dbReference type="PROSITE" id="PS51486">
    <property type="entry name" value="REKLES"/>
    <property type="match status" value="1"/>
</dbReference>
<name>Q4RS94_TETNG</name>
<evidence type="ECO:0000256" key="7">
    <source>
        <dbReference type="ARBA" id="ARBA00023242"/>
    </source>
</evidence>
<gene>
    <name evidence="14" type="ORF">GSTENG00029805001</name>
</gene>
<evidence type="ECO:0000256" key="3">
    <source>
        <dbReference type="ARBA" id="ARBA00022990"/>
    </source>
</evidence>
<feature type="non-terminal residue" evidence="14">
    <location>
        <position position="762"/>
    </location>
</feature>
<dbReference type="GO" id="GO:0005634">
    <property type="term" value="C:nucleus"/>
    <property type="evidence" value="ECO:0007669"/>
    <property type="project" value="UniProtKB-SubCell"/>
</dbReference>
<dbReference type="OrthoDB" id="5915960at2759"/>
<keyword evidence="4 9" id="KW-0805">Transcription regulation</keyword>